<dbReference type="PROSITE" id="PS50043">
    <property type="entry name" value="HTH_LUXR_2"/>
    <property type="match status" value="1"/>
</dbReference>
<name>A0ABT8FPC0_9MICO</name>
<keyword evidence="3" id="KW-0804">Transcription</keyword>
<protein>
    <submittedName>
        <fullName evidence="5">Helix-turn-helix transcriptional regulator</fullName>
    </submittedName>
</protein>
<dbReference type="PRINTS" id="PR00038">
    <property type="entry name" value="HTHLUXR"/>
</dbReference>
<dbReference type="PANTHER" id="PTHR44688:SF16">
    <property type="entry name" value="DNA-BINDING TRANSCRIPTIONAL ACTIVATOR DEVR_DOSR"/>
    <property type="match status" value="1"/>
</dbReference>
<evidence type="ECO:0000256" key="2">
    <source>
        <dbReference type="ARBA" id="ARBA00023125"/>
    </source>
</evidence>
<reference evidence="5" key="1">
    <citation type="submission" date="2021-06" db="EMBL/GenBank/DDBJ databases">
        <title>Genome-based taxonomic framework of Microbacterium strains isolated from marine environment, the description of four new species and reclassification of four preexisting species.</title>
        <authorList>
            <person name="Lee S.D."/>
            <person name="Kim S.-M."/>
            <person name="Byeon Y.-S."/>
            <person name="Yang H.L."/>
            <person name="Kim I.S."/>
        </authorList>
    </citation>
    <scope>NUCLEOTIDE SEQUENCE</scope>
    <source>
        <strain evidence="5">KACC 20510</strain>
    </source>
</reference>
<dbReference type="SUPFAM" id="SSF46894">
    <property type="entry name" value="C-terminal effector domain of the bipartite response regulators"/>
    <property type="match status" value="1"/>
</dbReference>
<dbReference type="PROSITE" id="PS00622">
    <property type="entry name" value="HTH_LUXR_1"/>
    <property type="match status" value="1"/>
</dbReference>
<organism evidence="5 6">
    <name type="scientific">Microbacterium aurantiacum</name>
    <dbReference type="NCBI Taxonomy" id="162393"/>
    <lineage>
        <taxon>Bacteria</taxon>
        <taxon>Bacillati</taxon>
        <taxon>Actinomycetota</taxon>
        <taxon>Actinomycetes</taxon>
        <taxon>Micrococcales</taxon>
        <taxon>Microbacteriaceae</taxon>
        <taxon>Microbacterium</taxon>
    </lineage>
</organism>
<dbReference type="EMBL" id="JAHWXI010000001">
    <property type="protein sequence ID" value="MDN4463015.1"/>
    <property type="molecule type" value="Genomic_DNA"/>
</dbReference>
<dbReference type="SMART" id="SM00421">
    <property type="entry name" value="HTH_LUXR"/>
    <property type="match status" value="1"/>
</dbReference>
<keyword evidence="1" id="KW-0805">Transcription regulation</keyword>
<dbReference type="Pfam" id="PF00196">
    <property type="entry name" value="GerE"/>
    <property type="match status" value="1"/>
</dbReference>
<gene>
    <name evidence="5" type="ORF">KZC48_01175</name>
</gene>
<keyword evidence="2" id="KW-0238">DNA-binding</keyword>
<proteinExistence type="predicted"/>
<keyword evidence="6" id="KW-1185">Reference proteome</keyword>
<dbReference type="CDD" id="cd06170">
    <property type="entry name" value="LuxR_C_like"/>
    <property type="match status" value="1"/>
</dbReference>
<dbReference type="InterPro" id="IPR016032">
    <property type="entry name" value="Sig_transdc_resp-reg_C-effctor"/>
</dbReference>
<feature type="domain" description="HTH luxR-type" evidence="4">
    <location>
        <begin position="287"/>
        <end position="353"/>
    </location>
</feature>
<evidence type="ECO:0000313" key="5">
    <source>
        <dbReference type="EMBL" id="MDN4463015.1"/>
    </source>
</evidence>
<dbReference type="InterPro" id="IPR000792">
    <property type="entry name" value="Tscrpt_reg_LuxR_C"/>
</dbReference>
<dbReference type="Gene3D" id="1.10.10.10">
    <property type="entry name" value="Winged helix-like DNA-binding domain superfamily/Winged helix DNA-binding domain"/>
    <property type="match status" value="1"/>
</dbReference>
<comment type="caution">
    <text evidence="5">The sequence shown here is derived from an EMBL/GenBank/DDBJ whole genome shotgun (WGS) entry which is preliminary data.</text>
</comment>
<dbReference type="Proteomes" id="UP001172731">
    <property type="component" value="Unassembled WGS sequence"/>
</dbReference>
<dbReference type="PANTHER" id="PTHR44688">
    <property type="entry name" value="DNA-BINDING TRANSCRIPTIONAL ACTIVATOR DEVR_DOSR"/>
    <property type="match status" value="1"/>
</dbReference>
<evidence type="ECO:0000259" key="4">
    <source>
        <dbReference type="PROSITE" id="PS50043"/>
    </source>
</evidence>
<dbReference type="RefSeq" id="WP_301132045.1">
    <property type="nucleotide sequence ID" value="NZ_BAAAUQ010000002.1"/>
</dbReference>
<evidence type="ECO:0000256" key="1">
    <source>
        <dbReference type="ARBA" id="ARBA00023015"/>
    </source>
</evidence>
<dbReference type="InterPro" id="IPR036388">
    <property type="entry name" value="WH-like_DNA-bd_sf"/>
</dbReference>
<evidence type="ECO:0000313" key="6">
    <source>
        <dbReference type="Proteomes" id="UP001172731"/>
    </source>
</evidence>
<accession>A0ABT8FPC0</accession>
<evidence type="ECO:0000256" key="3">
    <source>
        <dbReference type="ARBA" id="ARBA00023163"/>
    </source>
</evidence>
<sequence length="386" mass="41446">MASGSGRMPAVDEIARLSAMPTDLVTFWRSCTGIIAEAVPHYWTPCFFTLDPATLLVTSHFHEGLDEFPAEALAHEYYGDDVNKLVDVVRSSAGISTLHEATDGDPSGSPRYRFNMSMGGDQELISRLRTKRGDTWGAVSLYREPGAPLFTAADKAFLQAIGPHLAAGAQRAMAFGEAEDPDTSDAPGLLVIDDTWKVRSTTPSAQAWLERLSGAEASHELPAAVVAVAAQGLQNGRDGDAAAVAFSRVPVGDGTWALLHGAPLHGEDERRVAVIIEPAHPARIHPLLMAAYGLTEREQDVVRLVLTGASTAEISASLYISGLTVQNHLKSVFEKTGVRSRRDLVGKIFFTHYEPRVRDNEKRVLRGAAVRGGPIPPGDAAAARRL</sequence>